<dbReference type="EMBL" id="CABIJS010000256">
    <property type="protein sequence ID" value="VUZ47867.1"/>
    <property type="molecule type" value="Genomic_DNA"/>
</dbReference>
<evidence type="ECO:0000313" key="1">
    <source>
        <dbReference type="EMBL" id="VUZ47867.1"/>
    </source>
</evidence>
<dbReference type="AlphaFoldDB" id="A0A564YKN7"/>
<accession>A0A564YKN7</accession>
<gene>
    <name evidence="1" type="ORF">WMSIL1_LOCUS7325</name>
</gene>
<reference evidence="1 2" key="1">
    <citation type="submission" date="2019-07" db="EMBL/GenBank/DDBJ databases">
        <authorList>
            <person name="Jastrzebski P J."/>
            <person name="Paukszto L."/>
            <person name="Jastrzebski P J."/>
        </authorList>
    </citation>
    <scope>NUCLEOTIDE SEQUENCE [LARGE SCALE GENOMIC DNA]</scope>
    <source>
        <strain evidence="1 2">WMS-il1</strain>
    </source>
</reference>
<protein>
    <submittedName>
        <fullName evidence="1">Uncharacterized protein</fullName>
    </submittedName>
</protein>
<sequence>MGRVGFTTLTRLIELGVLELSGKCGYVTGRADNKLRCACRDLFNQSAITILAA</sequence>
<dbReference type="Proteomes" id="UP000321570">
    <property type="component" value="Unassembled WGS sequence"/>
</dbReference>
<name>A0A564YKN7_HYMDI</name>
<evidence type="ECO:0000313" key="2">
    <source>
        <dbReference type="Proteomes" id="UP000321570"/>
    </source>
</evidence>
<keyword evidence="2" id="KW-1185">Reference proteome</keyword>
<proteinExistence type="predicted"/>
<organism evidence="1 2">
    <name type="scientific">Hymenolepis diminuta</name>
    <name type="common">Rat tapeworm</name>
    <dbReference type="NCBI Taxonomy" id="6216"/>
    <lineage>
        <taxon>Eukaryota</taxon>
        <taxon>Metazoa</taxon>
        <taxon>Spiralia</taxon>
        <taxon>Lophotrochozoa</taxon>
        <taxon>Platyhelminthes</taxon>
        <taxon>Cestoda</taxon>
        <taxon>Eucestoda</taxon>
        <taxon>Cyclophyllidea</taxon>
        <taxon>Hymenolepididae</taxon>
        <taxon>Hymenolepis</taxon>
    </lineage>
</organism>